<keyword evidence="8" id="KW-1185">Reference proteome</keyword>
<evidence type="ECO:0000256" key="6">
    <source>
        <dbReference type="ARBA" id="ARBA00023274"/>
    </source>
</evidence>
<keyword evidence="3" id="KW-0809">Transit peptide</keyword>
<evidence type="ECO:0000256" key="4">
    <source>
        <dbReference type="ARBA" id="ARBA00022980"/>
    </source>
</evidence>
<evidence type="ECO:0000313" key="8">
    <source>
        <dbReference type="Proteomes" id="UP000678393"/>
    </source>
</evidence>
<keyword evidence="4" id="KW-0689">Ribosomal protein</keyword>
<name>A0A8S3ZWT3_9EUPU</name>
<organism evidence="7 8">
    <name type="scientific">Candidula unifasciata</name>
    <dbReference type="NCBI Taxonomy" id="100452"/>
    <lineage>
        <taxon>Eukaryota</taxon>
        <taxon>Metazoa</taxon>
        <taxon>Spiralia</taxon>
        <taxon>Lophotrochozoa</taxon>
        <taxon>Mollusca</taxon>
        <taxon>Gastropoda</taxon>
        <taxon>Heterobranchia</taxon>
        <taxon>Euthyneura</taxon>
        <taxon>Panpulmonata</taxon>
        <taxon>Eupulmonata</taxon>
        <taxon>Stylommatophora</taxon>
        <taxon>Helicina</taxon>
        <taxon>Helicoidea</taxon>
        <taxon>Geomitridae</taxon>
        <taxon>Candidula</taxon>
    </lineage>
</organism>
<dbReference type="PANTHER" id="PTHR21338">
    <property type="entry name" value="MITOCHONDRIAL RIBOSOMAL PROTEIN L41"/>
    <property type="match status" value="1"/>
</dbReference>
<accession>A0A8S3ZWT3</accession>
<comment type="similarity">
    <text evidence="2">Belongs to the mitochondrion-specific ribosomal protein mL41 family.</text>
</comment>
<evidence type="ECO:0000256" key="2">
    <source>
        <dbReference type="ARBA" id="ARBA00010152"/>
    </source>
</evidence>
<dbReference type="GO" id="GO:0006412">
    <property type="term" value="P:translation"/>
    <property type="evidence" value="ECO:0007669"/>
    <property type="project" value="TreeGrafter"/>
</dbReference>
<gene>
    <name evidence="7" type="ORF">CUNI_LOCUS16814</name>
</gene>
<dbReference type="Proteomes" id="UP000678393">
    <property type="component" value="Unassembled WGS sequence"/>
</dbReference>
<sequence length="165" mass="18457">MLATRTRGTLFQLAKRFVSTSSCLCGRKSRVPFDKRFPVFPDDVAPGKPGGSEEMMKLLPEELRAPTGINDAVTGEYIHIPEMVPEFVVPDLTGFELKAYVSYKAKEINQSALTPHDIFNAVYARDVEDDLREGKLEVTDDGQIKCKDGRVLNIDQFEASDSSRR</sequence>
<dbReference type="EMBL" id="CAJHNH020004557">
    <property type="protein sequence ID" value="CAG5131256.1"/>
    <property type="molecule type" value="Genomic_DNA"/>
</dbReference>
<dbReference type="AlphaFoldDB" id="A0A8S3ZWT3"/>
<dbReference type="Pfam" id="PF09809">
    <property type="entry name" value="MRP-L27"/>
    <property type="match status" value="1"/>
</dbReference>
<evidence type="ECO:0000313" key="7">
    <source>
        <dbReference type="EMBL" id="CAG5131256.1"/>
    </source>
</evidence>
<evidence type="ECO:0008006" key="9">
    <source>
        <dbReference type="Google" id="ProtNLM"/>
    </source>
</evidence>
<keyword evidence="5" id="KW-0496">Mitochondrion</keyword>
<reference evidence="7" key="1">
    <citation type="submission" date="2021-04" db="EMBL/GenBank/DDBJ databases">
        <authorList>
            <consortium name="Molecular Ecology Group"/>
        </authorList>
    </citation>
    <scope>NUCLEOTIDE SEQUENCE</scope>
</reference>
<dbReference type="PANTHER" id="PTHR21338:SF0">
    <property type="entry name" value="LARGE RIBOSOMAL SUBUNIT PROTEIN ML41"/>
    <property type="match status" value="1"/>
</dbReference>
<dbReference type="InterPro" id="IPR019189">
    <property type="entry name" value="Ribosomal_mL41"/>
</dbReference>
<evidence type="ECO:0000256" key="3">
    <source>
        <dbReference type="ARBA" id="ARBA00022946"/>
    </source>
</evidence>
<protein>
    <recommendedName>
        <fullName evidence="9">Mitochondrial ribosomal protein L41</fullName>
    </recommendedName>
</protein>
<dbReference type="GO" id="GO:0005762">
    <property type="term" value="C:mitochondrial large ribosomal subunit"/>
    <property type="evidence" value="ECO:0007669"/>
    <property type="project" value="InterPro"/>
</dbReference>
<keyword evidence="6" id="KW-0687">Ribonucleoprotein</keyword>
<proteinExistence type="inferred from homology"/>
<evidence type="ECO:0000256" key="1">
    <source>
        <dbReference type="ARBA" id="ARBA00004173"/>
    </source>
</evidence>
<dbReference type="OrthoDB" id="408933at2759"/>
<evidence type="ECO:0000256" key="5">
    <source>
        <dbReference type="ARBA" id="ARBA00023128"/>
    </source>
</evidence>
<dbReference type="GO" id="GO:0003735">
    <property type="term" value="F:structural constituent of ribosome"/>
    <property type="evidence" value="ECO:0007669"/>
    <property type="project" value="InterPro"/>
</dbReference>
<comment type="caution">
    <text evidence="7">The sequence shown here is derived from an EMBL/GenBank/DDBJ whole genome shotgun (WGS) entry which is preliminary data.</text>
</comment>
<comment type="subcellular location">
    <subcellularLocation>
        <location evidence="1">Mitochondrion</location>
    </subcellularLocation>
</comment>